<dbReference type="GO" id="GO:0120010">
    <property type="term" value="P:intermembrane phospholipid transfer"/>
    <property type="evidence" value="ECO:0007669"/>
    <property type="project" value="TreeGrafter"/>
</dbReference>
<reference evidence="4 6" key="1">
    <citation type="submission" date="2016-10" db="EMBL/GenBank/DDBJ databases">
        <authorList>
            <person name="de Groot N.N."/>
        </authorList>
    </citation>
    <scope>NUCLEOTIDE SEQUENCE [LARGE SCALE GENOMIC DNA]</scope>
    <source>
        <strain evidence="4">Nm10</strain>
        <strain evidence="5 6">Nm9</strain>
    </source>
</reference>
<dbReference type="PANTHER" id="PTHR30035">
    <property type="entry name" value="LIPOPROTEIN VACJ-RELATED"/>
    <property type="match status" value="1"/>
</dbReference>
<evidence type="ECO:0000313" key="5">
    <source>
        <dbReference type="EMBL" id="SEQ19403.1"/>
    </source>
</evidence>
<dbReference type="EMBL" id="QAOL01000001">
    <property type="protein sequence ID" value="PTQ88827.1"/>
    <property type="molecule type" value="Genomic_DNA"/>
</dbReference>
<evidence type="ECO:0000313" key="4">
    <source>
        <dbReference type="EMBL" id="SDT85402.1"/>
    </source>
</evidence>
<evidence type="ECO:0000313" key="8">
    <source>
        <dbReference type="Proteomes" id="UP000244110"/>
    </source>
</evidence>
<reference evidence="3 8" key="3">
    <citation type="submission" date="2018-04" db="EMBL/GenBank/DDBJ databases">
        <title>Active sludge and wastewater microbial communities from Klosterneuburg, Austria.</title>
        <authorList>
            <person name="Wagner M."/>
        </authorList>
    </citation>
    <scope>NUCLEOTIDE SEQUENCE [LARGE SCALE GENOMIC DNA]</scope>
    <source>
        <strain evidence="3 8">Nm4</strain>
    </source>
</reference>
<protein>
    <submittedName>
        <fullName evidence="3">Phospholipid-binding lipoprotein MlaA</fullName>
    </submittedName>
</protein>
<dbReference type="InterPro" id="IPR007428">
    <property type="entry name" value="MlaA"/>
</dbReference>
<dbReference type="Proteomes" id="UP000182882">
    <property type="component" value="Unassembled WGS sequence"/>
</dbReference>
<dbReference type="EMBL" id="FNLN01000004">
    <property type="protein sequence ID" value="SDT85402.1"/>
    <property type="molecule type" value="Genomic_DNA"/>
</dbReference>
<comment type="similarity">
    <text evidence="1">Belongs to the MlaA family.</text>
</comment>
<keyword evidence="7" id="KW-1185">Reference proteome</keyword>
<dbReference type="Proteomes" id="UP000181998">
    <property type="component" value="Unassembled WGS sequence"/>
</dbReference>
<keyword evidence="3" id="KW-0449">Lipoprotein</keyword>
<dbReference type="PRINTS" id="PR01805">
    <property type="entry name" value="VACJLIPOPROT"/>
</dbReference>
<dbReference type="Proteomes" id="UP000244110">
    <property type="component" value="Unassembled WGS sequence"/>
</dbReference>
<reference evidence="7" key="2">
    <citation type="submission" date="2016-10" db="EMBL/GenBank/DDBJ databases">
        <authorList>
            <person name="Varghese N."/>
            <person name="Submissions S."/>
        </authorList>
    </citation>
    <scope>NUCLEOTIDE SEQUENCE [LARGE SCALE GENOMIC DNA]</scope>
    <source>
        <strain evidence="7">Nm10</strain>
    </source>
</reference>
<dbReference type="STRING" id="44577.ATY38_02120"/>
<evidence type="ECO:0000256" key="2">
    <source>
        <dbReference type="ARBA" id="ARBA00022729"/>
    </source>
</evidence>
<gene>
    <name evidence="3" type="ORF">C8R28_1001219</name>
    <name evidence="4" type="ORF">SAMN05216406_104104</name>
    <name evidence="5" type="ORF">SAMN05421510_102640</name>
</gene>
<evidence type="ECO:0000313" key="3">
    <source>
        <dbReference type="EMBL" id="PTQ88827.1"/>
    </source>
</evidence>
<evidence type="ECO:0000313" key="7">
    <source>
        <dbReference type="Proteomes" id="UP000182882"/>
    </source>
</evidence>
<name>A0A0S3AGA1_9PROT</name>
<keyword evidence="2" id="KW-0732">Signal</keyword>
<dbReference type="OrthoDB" id="9785326at2"/>
<dbReference type="GO" id="GO:0016020">
    <property type="term" value="C:membrane"/>
    <property type="evidence" value="ECO:0007669"/>
    <property type="project" value="InterPro"/>
</dbReference>
<proteinExistence type="inferred from homology"/>
<sequence>MINIIHSKVVAILLIGLFLTGCASTKLNNDDGPYDPLEPMNRAVFDFNEMVDNNVFEPVAKGYKKIMPDPLELMVGNFFSNLNDVVVLTNSVLQLNYESALASSARLLINTTFGIFGLIDIASDISAASDVNLSKRNEDFGQTLGRYGIGSGPYVVLPFLGPSSVRDTFGIAVDSFFVDPVTQGVTGVFMHNVDYINSAAVRFPIATARAVNTRAQLLDIEKTLEEAALDKYEFMRDAYLQRRTSLVNNNSEEK</sequence>
<dbReference type="EMBL" id="FOFX01000026">
    <property type="protein sequence ID" value="SEQ19403.1"/>
    <property type="molecule type" value="Genomic_DNA"/>
</dbReference>
<evidence type="ECO:0000256" key="1">
    <source>
        <dbReference type="ARBA" id="ARBA00010634"/>
    </source>
</evidence>
<dbReference type="AlphaFoldDB" id="A0A0S3AGA1"/>
<dbReference type="Pfam" id="PF04333">
    <property type="entry name" value="MlaA"/>
    <property type="match status" value="1"/>
</dbReference>
<dbReference type="RefSeq" id="WP_062557834.1">
    <property type="nucleotide sequence ID" value="NZ_CP013341.1"/>
</dbReference>
<organism evidence="3 8">
    <name type="scientific">Nitrosomonas ureae</name>
    <dbReference type="NCBI Taxonomy" id="44577"/>
    <lineage>
        <taxon>Bacteria</taxon>
        <taxon>Pseudomonadati</taxon>
        <taxon>Pseudomonadota</taxon>
        <taxon>Betaproteobacteria</taxon>
        <taxon>Nitrosomonadales</taxon>
        <taxon>Nitrosomonadaceae</taxon>
        <taxon>Nitrosomonas</taxon>
    </lineage>
</organism>
<dbReference type="KEGG" id="nur:ATY38_02120"/>
<evidence type="ECO:0000313" key="6">
    <source>
        <dbReference type="Proteomes" id="UP000181998"/>
    </source>
</evidence>
<dbReference type="PANTHER" id="PTHR30035:SF3">
    <property type="entry name" value="INTERMEMBRANE PHOSPHOLIPID TRANSPORT SYSTEM LIPOPROTEIN MLAA"/>
    <property type="match status" value="1"/>
</dbReference>
<accession>A0A0S3AGA1</accession>